<feature type="chain" id="PRO_5012058816" evidence="1">
    <location>
        <begin position="20"/>
        <end position="128"/>
    </location>
</feature>
<organism evidence="2">
    <name type="scientific">Rhipicephalus zambeziensis</name>
    <dbReference type="NCBI Taxonomy" id="60191"/>
    <lineage>
        <taxon>Eukaryota</taxon>
        <taxon>Metazoa</taxon>
        <taxon>Ecdysozoa</taxon>
        <taxon>Arthropoda</taxon>
        <taxon>Chelicerata</taxon>
        <taxon>Arachnida</taxon>
        <taxon>Acari</taxon>
        <taxon>Parasitiformes</taxon>
        <taxon>Ixodida</taxon>
        <taxon>Ixodoidea</taxon>
        <taxon>Ixodidae</taxon>
        <taxon>Rhipicephalinae</taxon>
        <taxon>Rhipicephalus</taxon>
        <taxon>Rhipicephalus</taxon>
    </lineage>
</organism>
<protein>
    <submittedName>
        <fullName evidence="2">Ixodegrin B</fullName>
    </submittedName>
</protein>
<feature type="signal peptide" evidence="1">
    <location>
        <begin position="1"/>
        <end position="19"/>
    </location>
</feature>
<name>A0A224YK38_9ACAR</name>
<accession>A0A224YK38</accession>
<reference evidence="2" key="1">
    <citation type="journal article" date="2017" name="Parasit. Vectors">
        <title>Sialotranscriptomics of Rhipicephalus zambeziensis reveals intricate expression profiles of secretory proteins and suggests tight temporal transcriptional regulation during blood-feeding.</title>
        <authorList>
            <person name="de Castro M.H."/>
            <person name="de Klerk D."/>
            <person name="Pienaar R."/>
            <person name="Rees D.J.G."/>
            <person name="Mans B.J."/>
        </authorList>
    </citation>
    <scope>NUCLEOTIDE SEQUENCE</scope>
    <source>
        <tissue evidence="2">Salivary glands</tissue>
    </source>
</reference>
<sequence length="128" mass="14599">MRSLVTCCVLLAGILFSCANDNEDDMQQRRVDLHSPFANNTDVQWKIPQLRRRRGKVGHPCKDSQDCKVRLCCRRKNGGATCQRLSYPGEACSDGQIKGGMYDGHCPCVYGEDHCQKGFCITDPWWRW</sequence>
<evidence type="ECO:0000313" key="2">
    <source>
        <dbReference type="EMBL" id="MAA14881.1"/>
    </source>
</evidence>
<keyword evidence="1" id="KW-0732">Signal</keyword>
<dbReference type="PROSITE" id="PS51257">
    <property type="entry name" value="PROKAR_LIPOPROTEIN"/>
    <property type="match status" value="1"/>
</dbReference>
<dbReference type="Gene3D" id="2.10.80.10">
    <property type="entry name" value="Lipase, subunit A"/>
    <property type="match status" value="1"/>
</dbReference>
<dbReference type="EMBL" id="GFPF01003735">
    <property type="protein sequence ID" value="MAA14881.1"/>
    <property type="molecule type" value="Transcribed_RNA"/>
</dbReference>
<proteinExistence type="predicted"/>
<dbReference type="AlphaFoldDB" id="A0A224YK38"/>
<evidence type="ECO:0000256" key="1">
    <source>
        <dbReference type="SAM" id="SignalP"/>
    </source>
</evidence>